<feature type="region of interest" description="Disordered" evidence="1">
    <location>
        <begin position="74"/>
        <end position="114"/>
    </location>
</feature>
<feature type="compositionally biased region" description="Low complexity" evidence="1">
    <location>
        <begin position="74"/>
        <end position="90"/>
    </location>
</feature>
<comment type="caution">
    <text evidence="2">The sequence shown here is derived from an EMBL/GenBank/DDBJ whole genome shotgun (WGS) entry which is preliminary data.</text>
</comment>
<proteinExistence type="predicted"/>
<feature type="region of interest" description="Disordered" evidence="1">
    <location>
        <begin position="167"/>
        <end position="204"/>
    </location>
</feature>
<reference evidence="2" key="1">
    <citation type="submission" date="2019-08" db="EMBL/GenBank/DDBJ databases">
        <authorList>
            <person name="Kucharzyk K."/>
            <person name="Murdoch R.W."/>
            <person name="Higgins S."/>
            <person name="Loffler F."/>
        </authorList>
    </citation>
    <scope>NUCLEOTIDE SEQUENCE</scope>
</reference>
<organism evidence="2">
    <name type="scientific">bioreactor metagenome</name>
    <dbReference type="NCBI Taxonomy" id="1076179"/>
    <lineage>
        <taxon>unclassified sequences</taxon>
        <taxon>metagenomes</taxon>
        <taxon>ecological metagenomes</taxon>
    </lineage>
</organism>
<sequence length="234" mass="23232">MPGSPGYSWPSRAAVSRACATSGSSIATGSSAVPGPSAISAGDVEAAGAALVSAATSAGSPSASRVRMIATRSTALSASRSARRAAAGPPRARRISALRRGSRNPYRASNGSRATMISGLGQSSLYVRVGSPRAIPASFSSWNPARACSAVGCTCRDNARAALSSFIRKGSRSPNSAREHSPSTDGSAAITSSSPMPSTVAGPAGCAPSQYSAKGFAVGASPRSVGMRSDVPQA</sequence>
<name>A0A645DUA4_9ZZZZ</name>
<accession>A0A645DUA4</accession>
<feature type="compositionally biased region" description="Polar residues" evidence="1">
    <location>
        <begin position="183"/>
        <end position="197"/>
    </location>
</feature>
<evidence type="ECO:0000256" key="1">
    <source>
        <dbReference type="SAM" id="MobiDB-lite"/>
    </source>
</evidence>
<dbReference type="EMBL" id="VSSQ01039954">
    <property type="protein sequence ID" value="MPM93104.1"/>
    <property type="molecule type" value="Genomic_DNA"/>
</dbReference>
<evidence type="ECO:0000313" key="2">
    <source>
        <dbReference type="EMBL" id="MPM93104.1"/>
    </source>
</evidence>
<dbReference type="AlphaFoldDB" id="A0A645DUA4"/>
<protein>
    <submittedName>
        <fullName evidence="2">Uncharacterized protein</fullName>
    </submittedName>
</protein>
<feature type="compositionally biased region" description="Basic residues" evidence="1">
    <location>
        <begin position="91"/>
        <end position="102"/>
    </location>
</feature>
<gene>
    <name evidence="2" type="ORF">SDC9_140240</name>
</gene>